<protein>
    <submittedName>
        <fullName evidence="1">Uncharacterized protein</fullName>
    </submittedName>
</protein>
<evidence type="ECO:0000313" key="1">
    <source>
        <dbReference type="EMBL" id="RVX11607.1"/>
    </source>
</evidence>
<accession>A0A438JRM3</accession>
<sequence length="311" mass="35884">MQRKGKHSSIKENEARGMTKEEYCKWAAMEEVFQHPKVWVPMESLKDLAIERFKKEEVGWLIELLTKAIELKSHLGFNRKYRGKSCVHLMEVCFNNHGRFIRISEFATNRKPTFLVIAEGEKGKGWENLKSTLSSLSVVPPLNAYEKGRQYRVERFNHNHVGPLYSADCGKWVEVGRAVARSLGKKGVATIVPFSGGKSVFFVETVEEALFLQDLRFIKIEGGNSVQLRRWSPKENLIVEGKFRGGWIELRGLPFHLWSEVHLKKIVEQWGTMTEIDWRTLKLFDLSKVRVRIAMKDRSILPALIEVIGED</sequence>
<dbReference type="AlphaFoldDB" id="A0A438JRM3"/>
<reference evidence="1 2" key="1">
    <citation type="journal article" date="2018" name="PLoS Genet.">
        <title>Population sequencing reveals clonal diversity and ancestral inbreeding in the grapevine cultivar Chardonnay.</title>
        <authorList>
            <person name="Roach M.J."/>
            <person name="Johnson D.L."/>
            <person name="Bohlmann J."/>
            <person name="van Vuuren H.J."/>
            <person name="Jones S.J."/>
            <person name="Pretorius I.S."/>
            <person name="Schmidt S.A."/>
            <person name="Borneman A.R."/>
        </authorList>
    </citation>
    <scope>NUCLEOTIDE SEQUENCE [LARGE SCALE GENOMIC DNA]</scope>
    <source>
        <strain evidence="2">cv. Chardonnay</strain>
        <tissue evidence="1">Leaf</tissue>
    </source>
</reference>
<organism evidence="1 2">
    <name type="scientific">Vitis vinifera</name>
    <name type="common">Grape</name>
    <dbReference type="NCBI Taxonomy" id="29760"/>
    <lineage>
        <taxon>Eukaryota</taxon>
        <taxon>Viridiplantae</taxon>
        <taxon>Streptophyta</taxon>
        <taxon>Embryophyta</taxon>
        <taxon>Tracheophyta</taxon>
        <taxon>Spermatophyta</taxon>
        <taxon>Magnoliopsida</taxon>
        <taxon>eudicotyledons</taxon>
        <taxon>Gunneridae</taxon>
        <taxon>Pentapetalae</taxon>
        <taxon>rosids</taxon>
        <taxon>Vitales</taxon>
        <taxon>Vitaceae</taxon>
        <taxon>Viteae</taxon>
        <taxon>Vitis</taxon>
    </lineage>
</organism>
<dbReference type="EMBL" id="QGNW01000030">
    <property type="protein sequence ID" value="RVX11607.1"/>
    <property type="molecule type" value="Genomic_DNA"/>
</dbReference>
<proteinExistence type="predicted"/>
<evidence type="ECO:0000313" key="2">
    <source>
        <dbReference type="Proteomes" id="UP000288805"/>
    </source>
</evidence>
<dbReference type="Proteomes" id="UP000288805">
    <property type="component" value="Unassembled WGS sequence"/>
</dbReference>
<gene>
    <name evidence="1" type="ORF">CK203_015798</name>
</gene>
<comment type="caution">
    <text evidence="1">The sequence shown here is derived from an EMBL/GenBank/DDBJ whole genome shotgun (WGS) entry which is preliminary data.</text>
</comment>
<name>A0A438JRM3_VITVI</name>